<feature type="region of interest" description="Disordered" evidence="1">
    <location>
        <begin position="1"/>
        <end position="25"/>
    </location>
</feature>
<sequence>HWSPRWPRWPPSASGSPRPRCPRRRPARWRTCWRPCRWPWSPRSVTSPPSLWQG</sequence>
<feature type="non-terminal residue" evidence="2">
    <location>
        <position position="1"/>
    </location>
</feature>
<evidence type="ECO:0000313" key="2">
    <source>
        <dbReference type="EMBL" id="CAA9212618.1"/>
    </source>
</evidence>
<name>A0A6J4H2W3_9ACTN</name>
<dbReference type="AlphaFoldDB" id="A0A6J4H2W3"/>
<organism evidence="2">
    <name type="scientific">uncultured Mycobacteriales bacterium</name>
    <dbReference type="NCBI Taxonomy" id="581187"/>
    <lineage>
        <taxon>Bacteria</taxon>
        <taxon>Bacillati</taxon>
        <taxon>Actinomycetota</taxon>
        <taxon>Actinomycetes</taxon>
        <taxon>Mycobacteriales</taxon>
        <taxon>environmental samples</taxon>
    </lineage>
</organism>
<dbReference type="EMBL" id="CADCTP010000006">
    <property type="protein sequence ID" value="CAA9212618.1"/>
    <property type="molecule type" value="Genomic_DNA"/>
</dbReference>
<feature type="compositionally biased region" description="Low complexity" evidence="1">
    <location>
        <begin position="1"/>
        <end position="18"/>
    </location>
</feature>
<feature type="non-terminal residue" evidence="2">
    <location>
        <position position="54"/>
    </location>
</feature>
<accession>A0A6J4H2W3</accession>
<reference evidence="2" key="1">
    <citation type="submission" date="2020-02" db="EMBL/GenBank/DDBJ databases">
        <authorList>
            <person name="Meier V. D."/>
        </authorList>
    </citation>
    <scope>NUCLEOTIDE SEQUENCE</scope>
    <source>
        <strain evidence="2">AVDCRST_MAG41</strain>
    </source>
</reference>
<protein>
    <submittedName>
        <fullName evidence="2">Uncharacterized protein</fullName>
    </submittedName>
</protein>
<evidence type="ECO:0000256" key="1">
    <source>
        <dbReference type="SAM" id="MobiDB-lite"/>
    </source>
</evidence>
<gene>
    <name evidence="2" type="ORF">AVDCRST_MAG41-50</name>
</gene>
<proteinExistence type="predicted"/>